<keyword evidence="2" id="KW-1185">Reference proteome</keyword>
<sequence>MAQWPTNAKLMITGYGEKFDPSVERTEMERGVPKERKLNSQVLQKITVSVLFATPEAAEAFEDWYFDEIDRIGWFTVVHPRTGATVTARFEGGDIGSLSSQSPGFFFAKRDVTLEYLRG</sequence>
<name>A0A0R0AQ25_9GAMM</name>
<dbReference type="EMBL" id="LLXU01000035">
    <property type="protein sequence ID" value="KRG47339.1"/>
    <property type="molecule type" value="Genomic_DNA"/>
</dbReference>
<evidence type="ECO:0000313" key="2">
    <source>
        <dbReference type="Proteomes" id="UP000051802"/>
    </source>
</evidence>
<gene>
    <name evidence="1" type="ORF">ARC20_03140</name>
</gene>
<comment type="caution">
    <text evidence="1">The sequence shown here is derived from an EMBL/GenBank/DDBJ whole genome shotgun (WGS) entry which is preliminary data.</text>
</comment>
<dbReference type="OrthoDB" id="8795416at2"/>
<evidence type="ECO:0000313" key="1">
    <source>
        <dbReference type="EMBL" id="KRG47339.1"/>
    </source>
</evidence>
<dbReference type="STRING" id="676599.ARC20_03140"/>
<dbReference type="AlphaFoldDB" id="A0A0R0AQ25"/>
<evidence type="ECO:0008006" key="3">
    <source>
        <dbReference type="Google" id="ProtNLM"/>
    </source>
</evidence>
<dbReference type="Proteomes" id="UP000051802">
    <property type="component" value="Unassembled WGS sequence"/>
</dbReference>
<dbReference type="RefSeq" id="WP_057643348.1">
    <property type="nucleotide sequence ID" value="NZ_LLXU01000035.1"/>
</dbReference>
<reference evidence="1 2" key="1">
    <citation type="submission" date="2015-10" db="EMBL/GenBank/DDBJ databases">
        <title>Genome sequencing and analysis of members of genus Stenotrophomonas.</title>
        <authorList>
            <person name="Patil P.P."/>
            <person name="Midha S."/>
            <person name="Patil P.B."/>
        </authorList>
    </citation>
    <scope>NUCLEOTIDE SEQUENCE [LARGE SCALE GENOMIC DNA]</scope>
    <source>
        <strain evidence="1 2">JCM 16536</strain>
    </source>
</reference>
<proteinExistence type="predicted"/>
<protein>
    <recommendedName>
        <fullName evidence="3">Phage tail protein</fullName>
    </recommendedName>
</protein>
<organism evidence="1 2">
    <name type="scientific">Stenotrophomonas panacihumi</name>
    <dbReference type="NCBI Taxonomy" id="676599"/>
    <lineage>
        <taxon>Bacteria</taxon>
        <taxon>Pseudomonadati</taxon>
        <taxon>Pseudomonadota</taxon>
        <taxon>Gammaproteobacteria</taxon>
        <taxon>Lysobacterales</taxon>
        <taxon>Lysobacteraceae</taxon>
        <taxon>Stenotrophomonas</taxon>
    </lineage>
</organism>
<accession>A0A0R0AQ25</accession>